<evidence type="ECO:0000259" key="2">
    <source>
        <dbReference type="PROSITE" id="PS50206"/>
    </source>
</evidence>
<dbReference type="KEGG" id="alp:LPB137_01135"/>
<dbReference type="InterPro" id="IPR001763">
    <property type="entry name" value="Rhodanese-like_dom"/>
</dbReference>
<organism evidence="3 4">
    <name type="scientific">Poseidonibacter parvus</name>
    <dbReference type="NCBI Taxonomy" id="1850254"/>
    <lineage>
        <taxon>Bacteria</taxon>
        <taxon>Pseudomonadati</taxon>
        <taxon>Campylobacterota</taxon>
        <taxon>Epsilonproteobacteria</taxon>
        <taxon>Campylobacterales</taxon>
        <taxon>Arcobacteraceae</taxon>
        <taxon>Poseidonibacter</taxon>
    </lineage>
</organism>
<dbReference type="Proteomes" id="UP000186074">
    <property type="component" value="Chromosome"/>
</dbReference>
<feature type="domain" description="Rhodanese" evidence="2">
    <location>
        <begin position="165"/>
        <end position="257"/>
    </location>
</feature>
<dbReference type="SUPFAM" id="SSF52821">
    <property type="entry name" value="Rhodanese/Cell cycle control phosphatase"/>
    <property type="match status" value="3"/>
</dbReference>
<dbReference type="AlphaFoldDB" id="A0A1P8KJ08"/>
<feature type="domain" description="Rhodanese" evidence="2">
    <location>
        <begin position="63"/>
        <end position="156"/>
    </location>
</feature>
<feature type="domain" description="Rhodanese" evidence="2">
    <location>
        <begin position="305"/>
        <end position="389"/>
    </location>
</feature>
<keyword evidence="1" id="KW-0732">Signal</keyword>
<dbReference type="EMBL" id="CP019070">
    <property type="protein sequence ID" value="APW64540.1"/>
    <property type="molecule type" value="Genomic_DNA"/>
</dbReference>
<dbReference type="CDD" id="cd00158">
    <property type="entry name" value="RHOD"/>
    <property type="match status" value="3"/>
</dbReference>
<proteinExistence type="predicted"/>
<dbReference type="Pfam" id="PF00581">
    <property type="entry name" value="Rhodanese"/>
    <property type="match status" value="3"/>
</dbReference>
<dbReference type="PANTHER" id="PTHR43031">
    <property type="entry name" value="FAD-DEPENDENT OXIDOREDUCTASE"/>
    <property type="match status" value="1"/>
</dbReference>
<dbReference type="InterPro" id="IPR036873">
    <property type="entry name" value="Rhodanese-like_dom_sf"/>
</dbReference>
<evidence type="ECO:0000256" key="1">
    <source>
        <dbReference type="SAM" id="SignalP"/>
    </source>
</evidence>
<name>A0A1P8KJ08_9BACT</name>
<dbReference type="RefSeq" id="WP_076083254.1">
    <property type="nucleotide sequence ID" value="NZ_CP019070.1"/>
</dbReference>
<dbReference type="SMART" id="SM00450">
    <property type="entry name" value="RHOD"/>
    <property type="match status" value="3"/>
</dbReference>
<evidence type="ECO:0000313" key="4">
    <source>
        <dbReference type="Proteomes" id="UP000186074"/>
    </source>
</evidence>
<reference evidence="3 4" key="1">
    <citation type="submission" date="2017-01" db="EMBL/GenBank/DDBJ databases">
        <title>Genome sequencing of Arcobacter sp. LPB0137.</title>
        <authorList>
            <person name="Lee G.-W."/>
            <person name="Yi H."/>
        </authorList>
    </citation>
    <scope>NUCLEOTIDE SEQUENCE [LARGE SCALE GENOMIC DNA]</scope>
    <source>
        <strain evidence="3 4">LPB0137</strain>
    </source>
</reference>
<dbReference type="InterPro" id="IPR050229">
    <property type="entry name" value="GlpE_sulfurtransferase"/>
</dbReference>
<evidence type="ECO:0000313" key="3">
    <source>
        <dbReference type="EMBL" id="APW64540.1"/>
    </source>
</evidence>
<dbReference type="OrthoDB" id="9789585at2"/>
<gene>
    <name evidence="3" type="ORF">LPB137_01135</name>
</gene>
<keyword evidence="4" id="KW-1185">Reference proteome</keyword>
<dbReference type="PROSITE" id="PS50206">
    <property type="entry name" value="RHODANESE_3"/>
    <property type="match status" value="3"/>
</dbReference>
<feature type="chain" id="PRO_5012139628" evidence="1">
    <location>
        <begin position="23"/>
        <end position="397"/>
    </location>
</feature>
<dbReference type="PANTHER" id="PTHR43031:SF7">
    <property type="entry name" value="NITRIC OXIDE REDUCTASE FLRD-NAD(+) REDUCTASE"/>
    <property type="match status" value="1"/>
</dbReference>
<dbReference type="GO" id="GO:0016740">
    <property type="term" value="F:transferase activity"/>
    <property type="evidence" value="ECO:0007669"/>
    <property type="project" value="UniProtKB-KW"/>
</dbReference>
<keyword evidence="3" id="KW-0808">Transferase</keyword>
<protein>
    <submittedName>
        <fullName evidence="3">Sulfurtransferase</fullName>
    </submittedName>
</protein>
<dbReference type="Gene3D" id="3.40.250.10">
    <property type="entry name" value="Rhodanese-like domain"/>
    <property type="match status" value="3"/>
</dbReference>
<feature type="signal peptide" evidence="1">
    <location>
        <begin position="1"/>
        <end position="22"/>
    </location>
</feature>
<dbReference type="STRING" id="1850254.LPB137_01135"/>
<accession>A0A1P8KJ08</accession>
<sequence length="397" mass="44060">MKTNKFLASIALIGLLSTGSLANSSENTLSQPNQKVQSLINKYNLESVTFDYVNKIIAKGTRSSAKAILIDARPEAKYKKGTIPSSMNIPDTKFDEYVSLLKDTPKEKELIVYCGGYKCAKSPKVAAMLIKKGFTNVKVYPAGEPEWIKKSYKEIDTVVLQAAYKNNSSLIMDARPYKKFLQETVPGAISIPDTKLDKLKGRFPVSKDEKIIIFCGGFKCVKSHIVAKKLISLDYKNVSVYSAGLPRWKKLGLATTAQTKKVKATAEVKKKEFSNNGLKLGVDEGSVDGEWFKKLVLEDKVPSYIQIVDVTAPEEFKSGHLKGSINIEAEKFKAQEFFAKLPKDKTIVFNCTAGGRSIEAWSKLKDAKIDLSEIFYFDANIDCKGTECKIEANEPLE</sequence>